<dbReference type="AlphaFoldDB" id="A0A0H4T777"/>
<organism evidence="2">
    <name type="scientific">uncultured Parcubacteria bacterium Rifle_16ft_4_minimus_37658</name>
    <dbReference type="NCBI Taxonomy" id="1665141"/>
    <lineage>
        <taxon>Bacteria</taxon>
        <taxon>Candidatus Parcubacteria</taxon>
        <taxon>environmental samples</taxon>
    </lineage>
</organism>
<feature type="transmembrane region" description="Helical" evidence="1">
    <location>
        <begin position="93"/>
        <end position="115"/>
    </location>
</feature>
<proteinExistence type="predicted"/>
<evidence type="ECO:0000313" key="2">
    <source>
        <dbReference type="EMBL" id="AKQ02565.1"/>
    </source>
</evidence>
<reference evidence="2" key="1">
    <citation type="journal article" date="2015" name="ISME J.">
        <title>Aquifer environment selects for microbial species cohorts in sediment and groundwater.</title>
        <authorList>
            <person name="Hug L.A."/>
            <person name="Thomas B.C."/>
            <person name="Brown C.T."/>
            <person name="Frischkorn K.R."/>
            <person name="Williams K.H."/>
            <person name="Tringe S.G."/>
            <person name="Banfield J.F."/>
        </authorList>
    </citation>
    <scope>NUCLEOTIDE SEQUENCE</scope>
</reference>
<feature type="transmembrane region" description="Helical" evidence="1">
    <location>
        <begin position="121"/>
        <end position="143"/>
    </location>
</feature>
<sequence>MLKNPLVLAFIASLFFGIWPIPLKLAISSGPAPDVVIWVGTGITIGGCVWKFFEGGSLSYSWSLIWNSTFGGIIYTAGLVCALLALKSEDGHLSLIAPIYNINTIWAMLAGLIYFNEYQKVSIPYAIAGTVLITIGGGLTGLAKQ</sequence>
<dbReference type="EMBL" id="KT007001">
    <property type="protein sequence ID" value="AKQ02565.1"/>
    <property type="molecule type" value="Genomic_DNA"/>
</dbReference>
<keyword evidence="1" id="KW-0472">Membrane</keyword>
<evidence type="ECO:0000256" key="1">
    <source>
        <dbReference type="SAM" id="Phobius"/>
    </source>
</evidence>
<evidence type="ECO:0008006" key="3">
    <source>
        <dbReference type="Google" id="ProtNLM"/>
    </source>
</evidence>
<feature type="transmembrane region" description="Helical" evidence="1">
    <location>
        <begin position="65"/>
        <end position="86"/>
    </location>
</feature>
<keyword evidence="1" id="KW-1133">Transmembrane helix</keyword>
<keyword evidence="1" id="KW-0812">Transmembrane</keyword>
<feature type="transmembrane region" description="Helical" evidence="1">
    <location>
        <begin position="35"/>
        <end position="53"/>
    </location>
</feature>
<protein>
    <recommendedName>
        <fullName evidence="3">EamA domain-containing protein</fullName>
    </recommendedName>
</protein>
<accession>A0A0H4T777</accession>
<feature type="transmembrane region" description="Helical" evidence="1">
    <location>
        <begin position="6"/>
        <end position="23"/>
    </location>
</feature>
<name>A0A0H4T777_9BACT</name>